<evidence type="ECO:0000313" key="2">
    <source>
        <dbReference type="Proteomes" id="UP000261032"/>
    </source>
</evidence>
<dbReference type="AlphaFoldDB" id="A0A3E3EH18"/>
<dbReference type="Proteomes" id="UP000261032">
    <property type="component" value="Unassembled WGS sequence"/>
</dbReference>
<dbReference type="GO" id="GO:0043565">
    <property type="term" value="F:sequence-specific DNA binding"/>
    <property type="evidence" value="ECO:0007669"/>
    <property type="project" value="InterPro"/>
</dbReference>
<gene>
    <name evidence="1" type="ORF">DXB93_00665</name>
</gene>
<sequence length="60" mass="7470">MLRGKKYAKAYKLEIVKEHLNNHKSFPELKEKYGFICLLDEQYYHQIYQFDVQYQKIKRL</sequence>
<organism evidence="1 2">
    <name type="scientific">Thomasclavelia ramosa</name>
    <dbReference type="NCBI Taxonomy" id="1547"/>
    <lineage>
        <taxon>Bacteria</taxon>
        <taxon>Bacillati</taxon>
        <taxon>Bacillota</taxon>
        <taxon>Erysipelotrichia</taxon>
        <taxon>Erysipelotrichales</taxon>
        <taxon>Coprobacillaceae</taxon>
        <taxon>Thomasclavelia</taxon>
    </lineage>
</organism>
<name>A0A3E3EH18_9FIRM</name>
<protein>
    <submittedName>
        <fullName evidence="1">Uncharacterized protein</fullName>
    </submittedName>
</protein>
<dbReference type="SUPFAM" id="SSF48295">
    <property type="entry name" value="TrpR-like"/>
    <property type="match status" value="1"/>
</dbReference>
<dbReference type="EMBL" id="QUSL01000001">
    <property type="protein sequence ID" value="RGD87215.1"/>
    <property type="molecule type" value="Genomic_DNA"/>
</dbReference>
<proteinExistence type="predicted"/>
<reference evidence="1 2" key="1">
    <citation type="submission" date="2018-08" db="EMBL/GenBank/DDBJ databases">
        <title>A genome reference for cultivated species of the human gut microbiota.</title>
        <authorList>
            <person name="Zou Y."/>
            <person name="Xue W."/>
            <person name="Luo G."/>
        </authorList>
    </citation>
    <scope>NUCLEOTIDE SEQUENCE [LARGE SCALE GENOMIC DNA]</scope>
    <source>
        <strain evidence="1 2">OM06-4</strain>
    </source>
</reference>
<dbReference type="InterPro" id="IPR010921">
    <property type="entry name" value="Trp_repressor/repl_initiator"/>
</dbReference>
<evidence type="ECO:0000313" key="1">
    <source>
        <dbReference type="EMBL" id="RGD87215.1"/>
    </source>
</evidence>
<comment type="caution">
    <text evidence="1">The sequence shown here is derived from an EMBL/GenBank/DDBJ whole genome shotgun (WGS) entry which is preliminary data.</text>
</comment>
<accession>A0A3E3EH18</accession>